<keyword evidence="1" id="KW-0732">Signal</keyword>
<dbReference type="Proteomes" id="UP001315278">
    <property type="component" value="Unassembled WGS sequence"/>
</dbReference>
<proteinExistence type="predicted"/>
<reference evidence="4" key="1">
    <citation type="journal article" date="2021" name="ISME J.">
        <title>Evolutionary origin and ecological implication of a unique nif island in free-living Bradyrhizobium lineages.</title>
        <authorList>
            <person name="Tao J."/>
        </authorList>
    </citation>
    <scope>NUCLEOTIDE SEQUENCE [LARGE SCALE GENOMIC DNA]</scope>
    <source>
        <strain evidence="4">SZCCT0434</strain>
    </source>
</reference>
<dbReference type="SUPFAM" id="SSF57783">
    <property type="entry name" value="Zinc beta-ribbon"/>
    <property type="match status" value="1"/>
</dbReference>
<organism evidence="3 4">
    <name type="scientific">Bradyrhizobium jicamae</name>
    <dbReference type="NCBI Taxonomy" id="280332"/>
    <lineage>
        <taxon>Bacteria</taxon>
        <taxon>Pseudomonadati</taxon>
        <taxon>Pseudomonadota</taxon>
        <taxon>Alphaproteobacteria</taxon>
        <taxon>Hyphomicrobiales</taxon>
        <taxon>Nitrobacteraceae</taxon>
        <taxon>Bradyrhizobium</taxon>
    </lineage>
</organism>
<gene>
    <name evidence="3" type="ORF">JQ615_01065</name>
</gene>
<dbReference type="SUPFAM" id="SSF52980">
    <property type="entry name" value="Restriction endonuclease-like"/>
    <property type="match status" value="1"/>
</dbReference>
<keyword evidence="4" id="KW-1185">Reference proteome</keyword>
<dbReference type="Pfam" id="PF04471">
    <property type="entry name" value="Mrr_cat"/>
    <property type="match status" value="1"/>
</dbReference>
<dbReference type="PANTHER" id="PTHR30015">
    <property type="entry name" value="MRR RESTRICTION SYSTEM PROTEIN"/>
    <property type="match status" value="1"/>
</dbReference>
<accession>A0ABS5FB12</accession>
<sequence>MALVICFCLLLILPFLAMAYVGLEDANAKCPHGVRGGRTRKLCFKCIEEQKAAAQELLRQQAIHREADLLRDRERRRLYSSLVPNLDELRRLDPFEFEDAVARMFERLGYSVRQTPKTKDGGRDAILTKDGVKYLVECKKYGDGLTSSRPDLQKFHSAIMSDKAKSGFFVTSGTFTKDAIDWAAKHPVVDLVDSHKLVDLMFASKPAASGDDSYQSACKNCGDIVTHRLRAPLDVVCSKGHVVSPPLKLHELLAGVPFCAKCGIPMRLAAGRRGKFWGCYNYSRTPRCTYTQRYRD</sequence>
<protein>
    <submittedName>
        <fullName evidence="3">Restriction endonuclease</fullName>
    </submittedName>
</protein>
<dbReference type="Gene3D" id="3.40.1350.10">
    <property type="match status" value="1"/>
</dbReference>
<dbReference type="Gene3D" id="3.30.65.10">
    <property type="entry name" value="Bacterial Topoisomerase I, domain 1"/>
    <property type="match status" value="1"/>
</dbReference>
<keyword evidence="3" id="KW-0378">Hydrolase</keyword>
<evidence type="ECO:0000313" key="4">
    <source>
        <dbReference type="Proteomes" id="UP001315278"/>
    </source>
</evidence>
<evidence type="ECO:0000313" key="3">
    <source>
        <dbReference type="EMBL" id="MBR0793971.1"/>
    </source>
</evidence>
<dbReference type="InterPro" id="IPR052906">
    <property type="entry name" value="Type_IV_Methyl-Rstrct_Enzyme"/>
</dbReference>
<dbReference type="EMBL" id="JAFCJH010000001">
    <property type="protein sequence ID" value="MBR0793971.1"/>
    <property type="molecule type" value="Genomic_DNA"/>
</dbReference>
<evidence type="ECO:0000256" key="1">
    <source>
        <dbReference type="SAM" id="SignalP"/>
    </source>
</evidence>
<name>A0ABS5FB12_9BRAD</name>
<dbReference type="RefSeq" id="WP_212491562.1">
    <property type="nucleotide sequence ID" value="NZ_JAFCJH010000001.1"/>
</dbReference>
<dbReference type="InterPro" id="IPR007560">
    <property type="entry name" value="Restrct_endonuc_IV_Mrr"/>
</dbReference>
<dbReference type="InterPro" id="IPR011856">
    <property type="entry name" value="tRNA_endonuc-like_dom_sf"/>
</dbReference>
<feature type="domain" description="Restriction endonuclease type IV Mrr" evidence="2">
    <location>
        <begin position="89"/>
        <end position="201"/>
    </location>
</feature>
<evidence type="ECO:0000259" key="2">
    <source>
        <dbReference type="Pfam" id="PF04471"/>
    </source>
</evidence>
<feature type="signal peptide" evidence="1">
    <location>
        <begin position="1"/>
        <end position="19"/>
    </location>
</feature>
<dbReference type="InterPro" id="IPR011335">
    <property type="entry name" value="Restrct_endonuc-II-like"/>
</dbReference>
<keyword evidence="3" id="KW-0255">Endonuclease</keyword>
<dbReference type="GO" id="GO:0004519">
    <property type="term" value="F:endonuclease activity"/>
    <property type="evidence" value="ECO:0007669"/>
    <property type="project" value="UniProtKB-KW"/>
</dbReference>
<keyword evidence="3" id="KW-0540">Nuclease</keyword>
<feature type="chain" id="PRO_5047251704" evidence="1">
    <location>
        <begin position="20"/>
        <end position="296"/>
    </location>
</feature>
<dbReference type="PANTHER" id="PTHR30015:SF7">
    <property type="entry name" value="TYPE IV METHYL-DIRECTED RESTRICTION ENZYME ECOKMRR"/>
    <property type="match status" value="1"/>
</dbReference>
<comment type="caution">
    <text evidence="3">The sequence shown here is derived from an EMBL/GenBank/DDBJ whole genome shotgun (WGS) entry which is preliminary data.</text>
</comment>